<dbReference type="RefSeq" id="WP_378258996.1">
    <property type="nucleotide sequence ID" value="NZ_JBHSIT010000007.1"/>
</dbReference>
<proteinExistence type="predicted"/>
<accession>A0ABV9U290</accession>
<evidence type="ECO:0000313" key="2">
    <source>
        <dbReference type="EMBL" id="MFC4910565.1"/>
    </source>
</evidence>
<dbReference type="InterPro" id="IPR032716">
    <property type="entry name" value="ACC_epsilon"/>
</dbReference>
<organism evidence="2 3">
    <name type="scientific">Actinomadura gamaensis</name>
    <dbReference type="NCBI Taxonomy" id="1763541"/>
    <lineage>
        <taxon>Bacteria</taxon>
        <taxon>Bacillati</taxon>
        <taxon>Actinomycetota</taxon>
        <taxon>Actinomycetes</taxon>
        <taxon>Streptosporangiales</taxon>
        <taxon>Thermomonosporaceae</taxon>
        <taxon>Actinomadura</taxon>
    </lineage>
</organism>
<dbReference type="EMBL" id="JBHSIT010000007">
    <property type="protein sequence ID" value="MFC4910565.1"/>
    <property type="molecule type" value="Genomic_DNA"/>
</dbReference>
<protein>
    <submittedName>
        <fullName evidence="2">Acyl-CoA carboxylase subunit epsilon</fullName>
    </submittedName>
</protein>
<dbReference type="Pfam" id="PF13822">
    <property type="entry name" value="ACC_epsilon"/>
    <property type="match status" value="1"/>
</dbReference>
<gene>
    <name evidence="2" type="ORF">ACFPCY_24840</name>
</gene>
<reference evidence="3" key="1">
    <citation type="journal article" date="2019" name="Int. J. Syst. Evol. Microbiol.">
        <title>The Global Catalogue of Microorganisms (GCM) 10K type strain sequencing project: providing services to taxonomists for standard genome sequencing and annotation.</title>
        <authorList>
            <consortium name="The Broad Institute Genomics Platform"/>
            <consortium name="The Broad Institute Genome Sequencing Center for Infectious Disease"/>
            <person name="Wu L."/>
            <person name="Ma J."/>
        </authorList>
    </citation>
    <scope>NUCLEOTIDE SEQUENCE [LARGE SCALE GENOMIC DNA]</scope>
    <source>
        <strain evidence="3">KLKA75</strain>
    </source>
</reference>
<comment type="caution">
    <text evidence="2">The sequence shown here is derived from an EMBL/GenBank/DDBJ whole genome shotgun (WGS) entry which is preliminary data.</text>
</comment>
<dbReference type="Proteomes" id="UP001595872">
    <property type="component" value="Unassembled WGS sequence"/>
</dbReference>
<feature type="region of interest" description="Disordered" evidence="1">
    <location>
        <begin position="39"/>
        <end position="84"/>
    </location>
</feature>
<evidence type="ECO:0000313" key="3">
    <source>
        <dbReference type="Proteomes" id="UP001595872"/>
    </source>
</evidence>
<sequence>MSDDNSPAQGRGAFLRVVRGEPSAEEVAALVAVLTARAQAAAAARDGSSGGRPPSRWADRSRLTRTPAPVRPGPGAWRASALPG</sequence>
<keyword evidence="3" id="KW-1185">Reference proteome</keyword>
<name>A0ABV9U290_9ACTN</name>
<evidence type="ECO:0000256" key="1">
    <source>
        <dbReference type="SAM" id="MobiDB-lite"/>
    </source>
</evidence>